<evidence type="ECO:0000313" key="2">
    <source>
        <dbReference type="EnsemblPlants" id="PAC:32960199.CDS.1"/>
    </source>
</evidence>
<dbReference type="Proteomes" id="UP000006727">
    <property type="component" value="Chromosome 14"/>
</dbReference>
<sequence length="69" mass="7768">MECSRRRSIDFLATMLAVSGAYISSVHFMQNGERANLHPVVIPDQALISLEEVQSFEQQVEFPALPAQY</sequence>
<name>A0A2K1JHS9_PHYPA</name>
<dbReference type="Gramene" id="Pp3c14_14420V3.1">
    <property type="protein sequence ID" value="PAC:32960199.CDS.1"/>
    <property type="gene ID" value="Pp3c14_14420"/>
</dbReference>
<dbReference type="PaxDb" id="3218-PP1S36_9V6.1"/>
<reference evidence="1 3" key="2">
    <citation type="journal article" date="2018" name="Plant J.">
        <title>The Physcomitrella patens chromosome-scale assembly reveals moss genome structure and evolution.</title>
        <authorList>
            <person name="Lang D."/>
            <person name="Ullrich K.K."/>
            <person name="Murat F."/>
            <person name="Fuchs J."/>
            <person name="Jenkins J."/>
            <person name="Haas F.B."/>
            <person name="Piednoel M."/>
            <person name="Gundlach H."/>
            <person name="Van Bel M."/>
            <person name="Meyberg R."/>
            <person name="Vives C."/>
            <person name="Morata J."/>
            <person name="Symeonidi A."/>
            <person name="Hiss M."/>
            <person name="Muchero W."/>
            <person name="Kamisugi Y."/>
            <person name="Saleh O."/>
            <person name="Blanc G."/>
            <person name="Decker E.L."/>
            <person name="van Gessel N."/>
            <person name="Grimwood J."/>
            <person name="Hayes R.D."/>
            <person name="Graham S.W."/>
            <person name="Gunter L.E."/>
            <person name="McDaniel S.F."/>
            <person name="Hoernstein S.N.W."/>
            <person name="Larsson A."/>
            <person name="Li F.W."/>
            <person name="Perroud P.F."/>
            <person name="Phillips J."/>
            <person name="Ranjan P."/>
            <person name="Rokshar D.S."/>
            <person name="Rothfels C.J."/>
            <person name="Schneider L."/>
            <person name="Shu S."/>
            <person name="Stevenson D.W."/>
            <person name="Thummler F."/>
            <person name="Tillich M."/>
            <person name="Villarreal Aguilar J.C."/>
            <person name="Widiez T."/>
            <person name="Wong G.K."/>
            <person name="Wymore A."/>
            <person name="Zhang Y."/>
            <person name="Zimmer A.D."/>
            <person name="Quatrano R.S."/>
            <person name="Mayer K.F.X."/>
            <person name="Goodstein D."/>
            <person name="Casacuberta J.M."/>
            <person name="Vandepoele K."/>
            <person name="Reski R."/>
            <person name="Cuming A.C."/>
            <person name="Tuskan G.A."/>
            <person name="Maumus F."/>
            <person name="Salse J."/>
            <person name="Schmutz J."/>
            <person name="Rensing S.A."/>
        </authorList>
    </citation>
    <scope>NUCLEOTIDE SEQUENCE [LARGE SCALE GENOMIC DNA]</scope>
    <source>
        <strain evidence="2 3">cv. Gransden 2004</strain>
    </source>
</reference>
<proteinExistence type="predicted"/>
<evidence type="ECO:0000313" key="1">
    <source>
        <dbReference type="EMBL" id="PNR41111.1"/>
    </source>
</evidence>
<protein>
    <submittedName>
        <fullName evidence="1 2">Uncharacterized protein</fullName>
    </submittedName>
</protein>
<dbReference type="EMBL" id="ABEU02000014">
    <property type="protein sequence ID" value="PNR41111.1"/>
    <property type="molecule type" value="Genomic_DNA"/>
</dbReference>
<dbReference type="AlphaFoldDB" id="A0A2K1JHS9"/>
<dbReference type="EnsemblPlants" id="Pp3c14_14420V3.1">
    <property type="protein sequence ID" value="PAC:32960199.CDS.1"/>
    <property type="gene ID" value="Pp3c14_14420"/>
</dbReference>
<accession>A0A2K1JHS9</accession>
<keyword evidence="3" id="KW-1185">Reference proteome</keyword>
<reference evidence="1 3" key="1">
    <citation type="journal article" date="2008" name="Science">
        <title>The Physcomitrella genome reveals evolutionary insights into the conquest of land by plants.</title>
        <authorList>
            <person name="Rensing S."/>
            <person name="Lang D."/>
            <person name="Zimmer A."/>
            <person name="Terry A."/>
            <person name="Salamov A."/>
            <person name="Shapiro H."/>
            <person name="Nishiyama T."/>
            <person name="Perroud P.-F."/>
            <person name="Lindquist E."/>
            <person name="Kamisugi Y."/>
            <person name="Tanahashi T."/>
            <person name="Sakakibara K."/>
            <person name="Fujita T."/>
            <person name="Oishi K."/>
            <person name="Shin-I T."/>
            <person name="Kuroki Y."/>
            <person name="Toyoda A."/>
            <person name="Suzuki Y."/>
            <person name="Hashimoto A."/>
            <person name="Yamaguchi K."/>
            <person name="Sugano A."/>
            <person name="Kohara Y."/>
            <person name="Fujiyama A."/>
            <person name="Anterola A."/>
            <person name="Aoki S."/>
            <person name="Ashton N."/>
            <person name="Barbazuk W.B."/>
            <person name="Barker E."/>
            <person name="Bennetzen J."/>
            <person name="Bezanilla M."/>
            <person name="Blankenship R."/>
            <person name="Cho S.H."/>
            <person name="Dutcher S."/>
            <person name="Estelle M."/>
            <person name="Fawcett J.A."/>
            <person name="Gundlach H."/>
            <person name="Hanada K."/>
            <person name="Heyl A."/>
            <person name="Hicks K.A."/>
            <person name="Hugh J."/>
            <person name="Lohr M."/>
            <person name="Mayer K."/>
            <person name="Melkozernov A."/>
            <person name="Murata T."/>
            <person name="Nelson D."/>
            <person name="Pils B."/>
            <person name="Prigge M."/>
            <person name="Reiss B."/>
            <person name="Renner T."/>
            <person name="Rombauts S."/>
            <person name="Rushton P."/>
            <person name="Sanderfoot A."/>
            <person name="Schween G."/>
            <person name="Shiu S.-H."/>
            <person name="Stueber K."/>
            <person name="Theodoulou F.L."/>
            <person name="Tu H."/>
            <person name="Van de Peer Y."/>
            <person name="Verrier P.J."/>
            <person name="Waters E."/>
            <person name="Wood A."/>
            <person name="Yang L."/>
            <person name="Cove D."/>
            <person name="Cuming A."/>
            <person name="Hasebe M."/>
            <person name="Lucas S."/>
            <person name="Mishler D.B."/>
            <person name="Reski R."/>
            <person name="Grigoriev I."/>
            <person name="Quatrano R.S."/>
            <person name="Boore J.L."/>
        </authorList>
    </citation>
    <scope>NUCLEOTIDE SEQUENCE [LARGE SCALE GENOMIC DNA]</scope>
    <source>
        <strain evidence="2 3">cv. Gransden 2004</strain>
    </source>
</reference>
<reference evidence="2" key="3">
    <citation type="submission" date="2020-12" db="UniProtKB">
        <authorList>
            <consortium name="EnsemblPlants"/>
        </authorList>
    </citation>
    <scope>IDENTIFICATION</scope>
</reference>
<gene>
    <name evidence="2" type="primary">LOC112291696</name>
    <name evidence="1" type="ORF">PHYPA_018514</name>
</gene>
<evidence type="ECO:0000313" key="3">
    <source>
        <dbReference type="Proteomes" id="UP000006727"/>
    </source>
</evidence>
<organism evidence="1">
    <name type="scientific">Physcomitrium patens</name>
    <name type="common">Spreading-leaved earth moss</name>
    <name type="synonym">Physcomitrella patens</name>
    <dbReference type="NCBI Taxonomy" id="3218"/>
    <lineage>
        <taxon>Eukaryota</taxon>
        <taxon>Viridiplantae</taxon>
        <taxon>Streptophyta</taxon>
        <taxon>Embryophyta</taxon>
        <taxon>Bryophyta</taxon>
        <taxon>Bryophytina</taxon>
        <taxon>Bryopsida</taxon>
        <taxon>Funariidae</taxon>
        <taxon>Funariales</taxon>
        <taxon>Funariaceae</taxon>
        <taxon>Physcomitrium</taxon>
    </lineage>
</organism>